<evidence type="ECO:0000256" key="4">
    <source>
        <dbReference type="ARBA" id="ARBA00022691"/>
    </source>
</evidence>
<name>A0ABV6Z188_UNCC1</name>
<evidence type="ECO:0000313" key="11">
    <source>
        <dbReference type="Proteomes" id="UP001594351"/>
    </source>
</evidence>
<dbReference type="Gene3D" id="3.40.50.280">
    <property type="entry name" value="Cobalamin-binding domain"/>
    <property type="match status" value="1"/>
</dbReference>
<gene>
    <name evidence="10" type="ORF">ACFL27_18080</name>
</gene>
<dbReference type="PROSITE" id="PS51918">
    <property type="entry name" value="RADICAL_SAM"/>
    <property type="match status" value="1"/>
</dbReference>
<dbReference type="CDD" id="cd01335">
    <property type="entry name" value="Radical_SAM"/>
    <property type="match status" value="1"/>
</dbReference>
<dbReference type="InterPro" id="IPR007197">
    <property type="entry name" value="rSAM"/>
</dbReference>
<dbReference type="Proteomes" id="UP001594351">
    <property type="component" value="Unassembled WGS sequence"/>
</dbReference>
<dbReference type="SFLD" id="SFLDG01082">
    <property type="entry name" value="B12-binding_domain_containing"/>
    <property type="match status" value="1"/>
</dbReference>
<dbReference type="SMART" id="SM00729">
    <property type="entry name" value="Elp3"/>
    <property type="match status" value="1"/>
</dbReference>
<evidence type="ECO:0000313" key="10">
    <source>
        <dbReference type="EMBL" id="MFC1852106.1"/>
    </source>
</evidence>
<dbReference type="EMBL" id="JBHPBY010000267">
    <property type="protein sequence ID" value="MFC1852106.1"/>
    <property type="molecule type" value="Genomic_DNA"/>
</dbReference>
<keyword evidence="3" id="KW-0808">Transferase</keyword>
<accession>A0ABV6Z188</accession>
<dbReference type="PANTHER" id="PTHR43409">
    <property type="entry name" value="ANAEROBIC MAGNESIUM-PROTOPORPHYRIN IX MONOMETHYL ESTER CYCLASE-RELATED"/>
    <property type="match status" value="1"/>
</dbReference>
<dbReference type="Gene3D" id="3.20.20.70">
    <property type="entry name" value="Aldolase class I"/>
    <property type="match status" value="1"/>
</dbReference>
<feature type="domain" description="Radical SAM core" evidence="9">
    <location>
        <begin position="195"/>
        <end position="427"/>
    </location>
</feature>
<evidence type="ECO:0000259" key="9">
    <source>
        <dbReference type="PROSITE" id="PS51918"/>
    </source>
</evidence>
<keyword evidence="5" id="KW-0479">Metal-binding</keyword>
<evidence type="ECO:0000256" key="7">
    <source>
        <dbReference type="ARBA" id="ARBA00023014"/>
    </source>
</evidence>
<reference evidence="10 11" key="1">
    <citation type="submission" date="2024-09" db="EMBL/GenBank/DDBJ databases">
        <title>Laminarin stimulates single cell rates of sulfate reduction while oxygen inhibits transcriptomic activity in coastal marine sediment.</title>
        <authorList>
            <person name="Lindsay M."/>
            <person name="Orcutt B."/>
            <person name="Emerson D."/>
            <person name="Stepanauskas R."/>
            <person name="D'Angelo T."/>
        </authorList>
    </citation>
    <scope>NUCLEOTIDE SEQUENCE [LARGE SCALE GENOMIC DNA]</scope>
    <source>
        <strain evidence="10">SAG AM-311-K15</strain>
    </source>
</reference>
<keyword evidence="4" id="KW-0949">S-adenosyl-L-methionine</keyword>
<evidence type="ECO:0000256" key="3">
    <source>
        <dbReference type="ARBA" id="ARBA00022679"/>
    </source>
</evidence>
<comment type="caution">
    <text evidence="10">The sequence shown here is derived from an EMBL/GenBank/DDBJ whole genome shotgun (WGS) entry which is preliminary data.</text>
</comment>
<dbReference type="InterPro" id="IPR058240">
    <property type="entry name" value="rSAM_sf"/>
</dbReference>
<dbReference type="PANTHER" id="PTHR43409:SF7">
    <property type="entry name" value="BLL1977 PROTEIN"/>
    <property type="match status" value="1"/>
</dbReference>
<dbReference type="PROSITE" id="PS51332">
    <property type="entry name" value="B12_BINDING"/>
    <property type="match status" value="1"/>
</dbReference>
<evidence type="ECO:0000259" key="8">
    <source>
        <dbReference type="PROSITE" id="PS51332"/>
    </source>
</evidence>
<keyword evidence="2" id="KW-0489">Methyltransferase</keyword>
<dbReference type="SFLD" id="SFLDS00029">
    <property type="entry name" value="Radical_SAM"/>
    <property type="match status" value="1"/>
</dbReference>
<dbReference type="Pfam" id="PF04055">
    <property type="entry name" value="Radical_SAM"/>
    <property type="match status" value="1"/>
</dbReference>
<organism evidence="10 11">
    <name type="scientific">candidate division CSSED10-310 bacterium</name>
    <dbReference type="NCBI Taxonomy" id="2855610"/>
    <lineage>
        <taxon>Bacteria</taxon>
        <taxon>Bacteria division CSSED10-310</taxon>
    </lineage>
</organism>
<keyword evidence="7" id="KW-0411">Iron-sulfur</keyword>
<evidence type="ECO:0000256" key="6">
    <source>
        <dbReference type="ARBA" id="ARBA00023004"/>
    </source>
</evidence>
<keyword evidence="11" id="KW-1185">Reference proteome</keyword>
<dbReference type="InterPro" id="IPR051198">
    <property type="entry name" value="BchE-like"/>
</dbReference>
<feature type="domain" description="B12-binding" evidence="8">
    <location>
        <begin position="17"/>
        <end position="149"/>
    </location>
</feature>
<keyword evidence="6" id="KW-0408">Iron</keyword>
<evidence type="ECO:0000256" key="2">
    <source>
        <dbReference type="ARBA" id="ARBA00022603"/>
    </source>
</evidence>
<dbReference type="InterPro" id="IPR013785">
    <property type="entry name" value="Aldolase_TIM"/>
</dbReference>
<dbReference type="SUPFAM" id="SSF102114">
    <property type="entry name" value="Radical SAM enzymes"/>
    <property type="match status" value="1"/>
</dbReference>
<dbReference type="InterPro" id="IPR006638">
    <property type="entry name" value="Elp3/MiaA/NifB-like_rSAM"/>
</dbReference>
<protein>
    <submittedName>
        <fullName evidence="10">B12-binding domain-containing radical SAM protein</fullName>
    </submittedName>
</protein>
<sequence>MDLSFIDPPVLIGKRTPERVFGCTYGLYPIPNIFLLQVAALAKNKNCHVQYRNFPLEKANRRSFITFLLNHDADMYALYSVNLARQIDLEALNLIRQHRGNRPVVFFGPAPTYNPEDYLKDEHVIVVRGEPEATFSELIDVIQAGKNYDQVPGISALKEGKVYHNPNRALNIDLDSLPYPARELIDAQKYFNPKFGQGKFTAMLTSRGCPYQCTFCVPCSLSFAREIEYKNNHDSKPRYVARSAANVIAEFMALKQQGYTSVAILDDEFVVNRKRVIEICQGIKKLAMKWGCLARADTLNEKVIKEMSEAGCAYIDIGVESFNQKILDDIQKKLKVETIEQSIKLAKKYGIFTKINILFGSSPLEDKNTIEETILNIKQLKPDAVMFGICNPFPGTEYYSVAKQNGWFVRGDYYPIDVQKESTISLPLISKKQLEYAVRKANLNFFLRPGFVINNIRRIRSPRELVNKISALAKKLF</sequence>
<evidence type="ECO:0000256" key="1">
    <source>
        <dbReference type="ARBA" id="ARBA00001966"/>
    </source>
</evidence>
<dbReference type="InterPro" id="IPR034466">
    <property type="entry name" value="Methyltransferase_Class_B"/>
</dbReference>
<proteinExistence type="predicted"/>
<dbReference type="InterPro" id="IPR006158">
    <property type="entry name" value="Cobalamin-bd"/>
</dbReference>
<evidence type="ECO:0000256" key="5">
    <source>
        <dbReference type="ARBA" id="ARBA00022723"/>
    </source>
</evidence>
<dbReference type="Pfam" id="PF02310">
    <property type="entry name" value="B12-binding"/>
    <property type="match status" value="1"/>
</dbReference>
<dbReference type="SFLD" id="SFLDG01123">
    <property type="entry name" value="methyltransferase_(Class_B)"/>
    <property type="match status" value="1"/>
</dbReference>
<comment type="cofactor">
    <cofactor evidence="1">
        <name>[4Fe-4S] cluster</name>
        <dbReference type="ChEBI" id="CHEBI:49883"/>
    </cofactor>
</comment>